<dbReference type="OrthoDB" id="271886at2"/>
<dbReference type="Proteomes" id="UP000325286">
    <property type="component" value="Chromosome"/>
</dbReference>
<sequence length="269" mass="30389">MLKKILLAGSAVTLLSGIVMGTGLWSYGRMAADKMTQSTKDLVPMEWEVDRARQMITDLEPEIAENAKRIAREKIATARLERQVDQASERLGDAQRNIERLSADLKKGDDRFSYGGKTYTSAQVRDDLSARWKRFKTQRETVDKLQQQLVARHASLDAANERMDAMLSAKRQLEVEVENLQARLSALRVAQTSSELNLDDSQLSRTRELLDDIATRIDVEEEVMAVDTQYFGGIDLDEPDQTDLLDEISAYFDNDDSEADQLVSIELVE</sequence>
<dbReference type="KEGG" id="rul:UC8_19710"/>
<dbReference type="EMBL" id="CP042914">
    <property type="protein sequence ID" value="QEG39968.1"/>
    <property type="molecule type" value="Genomic_DNA"/>
</dbReference>
<name>A0A5B9QLS2_9BACT</name>
<feature type="coiled-coil region" evidence="1">
    <location>
        <begin position="70"/>
        <end position="111"/>
    </location>
</feature>
<evidence type="ECO:0000313" key="3">
    <source>
        <dbReference type="Proteomes" id="UP000325286"/>
    </source>
</evidence>
<feature type="coiled-coil region" evidence="1">
    <location>
        <begin position="156"/>
        <end position="190"/>
    </location>
</feature>
<gene>
    <name evidence="2" type="primary">smc_4</name>
    <name evidence="2" type="ORF">UC8_19710</name>
</gene>
<keyword evidence="1" id="KW-0175">Coiled coil</keyword>
<reference evidence="2 3" key="1">
    <citation type="submission" date="2019-08" db="EMBL/GenBank/DDBJ databases">
        <title>Deep-cultivation of Planctomycetes and their phenomic and genomic characterization uncovers novel biology.</title>
        <authorList>
            <person name="Wiegand S."/>
            <person name="Jogler M."/>
            <person name="Boedeker C."/>
            <person name="Pinto D."/>
            <person name="Vollmers J."/>
            <person name="Rivas-Marin E."/>
            <person name="Kohn T."/>
            <person name="Peeters S.H."/>
            <person name="Heuer A."/>
            <person name="Rast P."/>
            <person name="Oberbeckmann S."/>
            <person name="Bunk B."/>
            <person name="Jeske O."/>
            <person name="Meyerdierks A."/>
            <person name="Storesund J.E."/>
            <person name="Kallscheuer N."/>
            <person name="Luecker S."/>
            <person name="Lage O.M."/>
            <person name="Pohl T."/>
            <person name="Merkel B.J."/>
            <person name="Hornburger P."/>
            <person name="Mueller R.-W."/>
            <person name="Bruemmer F."/>
            <person name="Labrenz M."/>
            <person name="Spormann A.M."/>
            <person name="Op den Camp H."/>
            <person name="Overmann J."/>
            <person name="Amann R."/>
            <person name="Jetten M.S.M."/>
            <person name="Mascher T."/>
            <person name="Medema M.H."/>
            <person name="Devos D.P."/>
            <person name="Kaster A.-K."/>
            <person name="Ovreas L."/>
            <person name="Rohde M."/>
            <person name="Galperin M.Y."/>
            <person name="Jogler C."/>
        </authorList>
    </citation>
    <scope>NUCLEOTIDE SEQUENCE [LARGE SCALE GENOMIC DNA]</scope>
    <source>
        <strain evidence="2 3">UC8</strain>
    </source>
</reference>
<organism evidence="2 3">
    <name type="scientific">Roseimaritima ulvae</name>
    <dbReference type="NCBI Taxonomy" id="980254"/>
    <lineage>
        <taxon>Bacteria</taxon>
        <taxon>Pseudomonadati</taxon>
        <taxon>Planctomycetota</taxon>
        <taxon>Planctomycetia</taxon>
        <taxon>Pirellulales</taxon>
        <taxon>Pirellulaceae</taxon>
        <taxon>Roseimaritima</taxon>
    </lineage>
</organism>
<evidence type="ECO:0000256" key="1">
    <source>
        <dbReference type="SAM" id="Coils"/>
    </source>
</evidence>
<accession>A0A5B9QLS2</accession>
<keyword evidence="3" id="KW-1185">Reference proteome</keyword>
<evidence type="ECO:0000313" key="2">
    <source>
        <dbReference type="EMBL" id="QEG39968.1"/>
    </source>
</evidence>
<dbReference type="AlphaFoldDB" id="A0A5B9QLS2"/>
<proteinExistence type="predicted"/>
<protein>
    <submittedName>
        <fullName evidence="2">Chromosome partition protein Smc</fullName>
    </submittedName>
</protein>
<dbReference type="RefSeq" id="WP_068136438.1">
    <property type="nucleotide sequence ID" value="NZ_CP042914.1"/>
</dbReference>